<evidence type="ECO:0000256" key="1">
    <source>
        <dbReference type="SAM" id="Coils"/>
    </source>
</evidence>
<dbReference type="GO" id="GO:0005813">
    <property type="term" value="C:centrosome"/>
    <property type="evidence" value="ECO:0007669"/>
    <property type="project" value="InterPro"/>
</dbReference>
<dbReference type="PANTHER" id="PTHR21616:SF2">
    <property type="entry name" value="CENTROSOME AND SPINDLE POLE-ASSOCIATED PROTEIN 1"/>
    <property type="match status" value="1"/>
</dbReference>
<dbReference type="OrthoDB" id="10044099at2759"/>
<feature type="compositionally biased region" description="Basic and acidic residues" evidence="2">
    <location>
        <begin position="240"/>
        <end position="250"/>
    </location>
</feature>
<dbReference type="AlphaFoldDB" id="A0A3N0XU32"/>
<feature type="coiled-coil region" evidence="1">
    <location>
        <begin position="600"/>
        <end position="627"/>
    </location>
</feature>
<feature type="compositionally biased region" description="Basic and acidic residues" evidence="2">
    <location>
        <begin position="584"/>
        <end position="598"/>
    </location>
</feature>
<gene>
    <name evidence="3" type="ORF">DPX16_2788</name>
</gene>
<comment type="caution">
    <text evidence="3">The sequence shown here is derived from an EMBL/GenBank/DDBJ whole genome shotgun (WGS) entry which is preliminary data.</text>
</comment>
<dbReference type="InterPro" id="IPR026708">
    <property type="entry name" value="CSPP1"/>
</dbReference>
<name>A0A3N0XU32_ANAGA</name>
<dbReference type="Proteomes" id="UP000281406">
    <property type="component" value="Unassembled WGS sequence"/>
</dbReference>
<dbReference type="GO" id="GO:0005874">
    <property type="term" value="C:microtubule"/>
    <property type="evidence" value="ECO:0007669"/>
    <property type="project" value="InterPro"/>
</dbReference>
<feature type="region of interest" description="Disordered" evidence="2">
    <location>
        <begin position="236"/>
        <end position="256"/>
    </location>
</feature>
<feature type="compositionally biased region" description="Basic and acidic residues" evidence="2">
    <location>
        <begin position="717"/>
        <end position="728"/>
    </location>
</feature>
<feature type="compositionally biased region" description="Basic and acidic residues" evidence="2">
    <location>
        <begin position="533"/>
        <end position="571"/>
    </location>
</feature>
<feature type="region of interest" description="Disordered" evidence="2">
    <location>
        <begin position="533"/>
        <end position="598"/>
    </location>
</feature>
<protein>
    <submittedName>
        <fullName evidence="3">Centrosome and spindle pole-associated protein 1</fullName>
    </submittedName>
</protein>
<evidence type="ECO:0000313" key="3">
    <source>
        <dbReference type="EMBL" id="ROJ35274.1"/>
    </source>
</evidence>
<organism evidence="3 4">
    <name type="scientific">Anabarilius grahami</name>
    <name type="common">Kanglang fish</name>
    <name type="synonym">Barilius grahami</name>
    <dbReference type="NCBI Taxonomy" id="495550"/>
    <lineage>
        <taxon>Eukaryota</taxon>
        <taxon>Metazoa</taxon>
        <taxon>Chordata</taxon>
        <taxon>Craniata</taxon>
        <taxon>Vertebrata</taxon>
        <taxon>Euteleostomi</taxon>
        <taxon>Actinopterygii</taxon>
        <taxon>Neopterygii</taxon>
        <taxon>Teleostei</taxon>
        <taxon>Ostariophysi</taxon>
        <taxon>Cypriniformes</taxon>
        <taxon>Xenocyprididae</taxon>
        <taxon>Xenocypridinae</taxon>
        <taxon>Xenocypridinae incertae sedis</taxon>
        <taxon>Anabarilius</taxon>
    </lineage>
</organism>
<feature type="region of interest" description="Disordered" evidence="2">
    <location>
        <begin position="479"/>
        <end position="500"/>
    </location>
</feature>
<feature type="region of interest" description="Disordered" evidence="2">
    <location>
        <begin position="766"/>
        <end position="806"/>
    </location>
</feature>
<keyword evidence="1" id="KW-0175">Coiled coil</keyword>
<evidence type="ECO:0000313" key="4">
    <source>
        <dbReference type="Proteomes" id="UP000281406"/>
    </source>
</evidence>
<accession>A0A3N0XU32</accession>
<dbReference type="PANTHER" id="PTHR21616">
    <property type="entry name" value="CENTROSOME SPINDLE POLE ASSOCIATED PROTEIN"/>
    <property type="match status" value="1"/>
</dbReference>
<keyword evidence="4" id="KW-1185">Reference proteome</keyword>
<dbReference type="EMBL" id="RJVU01061481">
    <property type="protein sequence ID" value="ROJ35274.1"/>
    <property type="molecule type" value="Genomic_DNA"/>
</dbReference>
<feature type="region of interest" description="Disordered" evidence="2">
    <location>
        <begin position="709"/>
        <end position="754"/>
    </location>
</feature>
<sequence>MDEVLEKFLEDHKMKIAEEKACLEQELPYMEMRRRTGHVLQKENIPPHKSQQDGVSLPLGEEYERKKHKLQEELRKDYRKYMAEKDHWGAGDIHTVPERRRIPRTVRVRHVATLTDVCGLGWGVCSSEEDCSDEELMLLQGRRHQNERDTRTANRMSASVAAQANERSVSAASQDTVCTTGLLIGATDLKATLKTRKERYRYPCNSTVFRDKELDLRVPRVTDAEKKQLFASEASAYRKQPKDDITRLDTSEPPEGLLQYRTDPLSPCRMPFVPSHLPFLADAYKTPDNDSESLPSPSRAYGRIAGVSFPTSSAEPHPLSPHEHSRSTHRQRFLGENEGVGSGLSMFPAHHAQKNRLSYKEELRKQIEERAAQRRVDREEKRRLDAELEADMRAYEPWGRGGAGAPLRDSTGNLITDLKQMHLLNAAAGAQRTERPGFVETSTPQFARGNVFNQMLSPQQLLEKDQYKACLRHQMEEKRRKQAEERERMKAEEEREDRRLAEQREKIRREYDEEQENRKRREMEQKLKNEELARLAEERRRDAEKKKKEEEKEKERAALRKQEEQERRIRLQQDFSPFRAPPSPEHRNHQRTEKDRSEVFNELSVLRRRLRSEQRRLEEQLLHTEWEPLPSPFTDRPRVDVFDMARLRMPVRGPSSRGTEPISSKKTDDIMYKDAFMPLPRTRQSRNRDVEGGRGSVLLSESEFIDQNGVAFPLPPDVERKSAKPSARERRRLANLPAAEKQPVHQQSFSMRNLRDTNALRTKRLQSFGHRHNTTAGGSSDDEDGRCDERFTLPSPGRLSSIDTAATEPWIRAESSDTLRRLMSGSEH</sequence>
<dbReference type="GO" id="GO:0032467">
    <property type="term" value="P:positive regulation of cytokinesis"/>
    <property type="evidence" value="ECO:0007669"/>
    <property type="project" value="InterPro"/>
</dbReference>
<evidence type="ECO:0000256" key="2">
    <source>
        <dbReference type="SAM" id="MobiDB-lite"/>
    </source>
</evidence>
<dbReference type="GO" id="GO:0000922">
    <property type="term" value="C:spindle pole"/>
    <property type="evidence" value="ECO:0007669"/>
    <property type="project" value="InterPro"/>
</dbReference>
<proteinExistence type="predicted"/>
<reference evidence="3 4" key="1">
    <citation type="submission" date="2018-10" db="EMBL/GenBank/DDBJ databases">
        <title>Genome assembly for a Yunnan-Guizhou Plateau 3E fish, Anabarilius grahami (Regan), and its evolutionary and genetic applications.</title>
        <authorList>
            <person name="Jiang W."/>
        </authorList>
    </citation>
    <scope>NUCLEOTIDE SEQUENCE [LARGE SCALE GENOMIC DNA]</scope>
    <source>
        <strain evidence="3">AG-KIZ</strain>
        <tissue evidence="3">Muscle</tissue>
    </source>
</reference>
<feature type="region of interest" description="Disordered" evidence="2">
    <location>
        <begin position="287"/>
        <end position="327"/>
    </location>
</feature>